<protein>
    <submittedName>
        <fullName evidence="8">Uncharacterized protein LOC103505082</fullName>
    </submittedName>
</protein>
<evidence type="ECO:0000256" key="2">
    <source>
        <dbReference type="ARBA" id="ARBA00022722"/>
    </source>
</evidence>
<feature type="domain" description="DNA/RNA non-specific endonuclease/pyrophosphatase/phosphodiesterase" evidence="6">
    <location>
        <begin position="169"/>
        <end position="410"/>
    </location>
</feature>
<dbReference type="GO" id="GO:0004521">
    <property type="term" value="F:RNA endonuclease activity"/>
    <property type="evidence" value="ECO:0007669"/>
    <property type="project" value="TreeGrafter"/>
</dbReference>
<dbReference type="RefSeq" id="XP_017297751.1">
    <property type="nucleotide sequence ID" value="XM_017442262.2"/>
</dbReference>
<dbReference type="InterPro" id="IPR040255">
    <property type="entry name" value="Non-specific_endonuclease"/>
</dbReference>
<dbReference type="InterPro" id="IPR044929">
    <property type="entry name" value="DNA/RNA_non-sp_Endonuclease_sf"/>
</dbReference>
<evidence type="ECO:0000256" key="1">
    <source>
        <dbReference type="ARBA" id="ARBA00010052"/>
    </source>
</evidence>
<evidence type="ECO:0000313" key="7">
    <source>
        <dbReference type="Proteomes" id="UP000079169"/>
    </source>
</evidence>
<dbReference type="InterPro" id="IPR001604">
    <property type="entry name" value="Endo_G_ENPP1-like_dom"/>
</dbReference>
<dbReference type="GO" id="GO:0000014">
    <property type="term" value="F:single-stranded DNA endodeoxyribonuclease activity"/>
    <property type="evidence" value="ECO:0007669"/>
    <property type="project" value="TreeGrafter"/>
</dbReference>
<dbReference type="GeneID" id="103505082"/>
<dbReference type="GO" id="GO:0005743">
    <property type="term" value="C:mitochondrial inner membrane"/>
    <property type="evidence" value="ECO:0007669"/>
    <property type="project" value="TreeGrafter"/>
</dbReference>
<sequence length="427" mass="49458">MVGCGKRHEKNIVKCKTGNEFQLEDEVGPLYEFQCSDLPTSILKRTGLCSLNKTQLTAGFQVLNQFIPMIEICFDELRLRTLYTKHTITPDIQGRQINFPRKFFVEDEFFKNVSVSRIYSKNRQTQIISESISTFSKMLCSYGKYHCDISYEFFKNVSVSRIYSKNRQTQIISEILQSTFQYFPRCCVRMANIIVISAVDNSNLDSSVFLSSDEFFKNVSVSRIYSKNRQTQIISEILQSRDLLEKYAGDDNIARGHLTPKGDFIYGAEQMATFYYVNAAPQWHKFNAGNWNDIEESVRRLAIKRKLALTVYTGSYGVVYYPDKNNINRGIYLAKDKKNQYIFPVPNLFWKVVHEPRTQAGIALVGHNNLYWVNETDILCPDVSSQVPWLSWERTNVKKGFAYACEVDTFRRKIGYLPKFTVSKLLV</sequence>
<keyword evidence="3" id="KW-0378">Hydrolase</keyword>
<dbReference type="Pfam" id="PF01223">
    <property type="entry name" value="Endonuclease_NS"/>
    <property type="match status" value="1"/>
</dbReference>
<dbReference type="SUPFAM" id="SSF54060">
    <property type="entry name" value="His-Me finger endonucleases"/>
    <property type="match status" value="1"/>
</dbReference>
<dbReference type="PANTHER" id="PTHR13966">
    <property type="entry name" value="ENDONUCLEASE RELATED"/>
    <property type="match status" value="1"/>
</dbReference>
<evidence type="ECO:0000256" key="3">
    <source>
        <dbReference type="ARBA" id="ARBA00022759"/>
    </source>
</evidence>
<keyword evidence="7" id="KW-1185">Reference proteome</keyword>
<keyword evidence="3" id="KW-0255">Endonuclease</keyword>
<dbReference type="GO" id="GO:0046872">
    <property type="term" value="F:metal ion binding"/>
    <property type="evidence" value="ECO:0007669"/>
    <property type="project" value="UniProtKB-KW"/>
</dbReference>
<keyword evidence="5" id="KW-0479">Metal-binding</keyword>
<dbReference type="Gene3D" id="3.40.570.10">
    <property type="entry name" value="Extracellular Endonuclease, subunit A"/>
    <property type="match status" value="1"/>
</dbReference>
<feature type="binding site" evidence="5">
    <location>
        <position position="287"/>
    </location>
    <ligand>
        <name>Mg(2+)</name>
        <dbReference type="ChEBI" id="CHEBI:18420"/>
        <note>catalytic</note>
    </ligand>
</feature>
<dbReference type="GO" id="GO:0006309">
    <property type="term" value="P:apoptotic DNA fragmentation"/>
    <property type="evidence" value="ECO:0007669"/>
    <property type="project" value="TreeGrafter"/>
</dbReference>
<dbReference type="GO" id="GO:0003676">
    <property type="term" value="F:nucleic acid binding"/>
    <property type="evidence" value="ECO:0007669"/>
    <property type="project" value="InterPro"/>
</dbReference>
<feature type="active site" description="Proton acceptor" evidence="4">
    <location>
        <position position="257"/>
    </location>
</feature>
<name>A0A1S4E6C3_DIACI</name>
<dbReference type="STRING" id="121845.A0A1S4E6C3"/>
<dbReference type="GO" id="GO:0005634">
    <property type="term" value="C:nucleus"/>
    <property type="evidence" value="ECO:0007669"/>
    <property type="project" value="TreeGrafter"/>
</dbReference>
<organism evidence="7 8">
    <name type="scientific">Diaphorina citri</name>
    <name type="common">Asian citrus psyllid</name>
    <dbReference type="NCBI Taxonomy" id="121845"/>
    <lineage>
        <taxon>Eukaryota</taxon>
        <taxon>Metazoa</taxon>
        <taxon>Ecdysozoa</taxon>
        <taxon>Arthropoda</taxon>
        <taxon>Hexapoda</taxon>
        <taxon>Insecta</taxon>
        <taxon>Pterygota</taxon>
        <taxon>Neoptera</taxon>
        <taxon>Paraneoptera</taxon>
        <taxon>Hemiptera</taxon>
        <taxon>Sternorrhyncha</taxon>
        <taxon>Psylloidea</taxon>
        <taxon>Psyllidae</taxon>
        <taxon>Diaphorininae</taxon>
        <taxon>Diaphorina</taxon>
    </lineage>
</organism>
<dbReference type="CDD" id="cd00091">
    <property type="entry name" value="NUC"/>
    <property type="match status" value="1"/>
</dbReference>
<dbReference type="PANTHER" id="PTHR13966:SF19">
    <property type="entry name" value="NUCLEASE EXOG, MITOCHONDRIAL"/>
    <property type="match status" value="1"/>
</dbReference>
<dbReference type="InterPro" id="IPR044925">
    <property type="entry name" value="His-Me_finger_sf"/>
</dbReference>
<evidence type="ECO:0000256" key="4">
    <source>
        <dbReference type="PIRSR" id="PIRSR640255-1"/>
    </source>
</evidence>
<reference evidence="8" key="1">
    <citation type="submission" date="2025-08" db="UniProtKB">
        <authorList>
            <consortium name="RefSeq"/>
        </authorList>
    </citation>
    <scope>IDENTIFICATION</scope>
</reference>
<dbReference type="Proteomes" id="UP000079169">
    <property type="component" value="Unplaced"/>
</dbReference>
<dbReference type="AlphaFoldDB" id="A0A1S4E6C3"/>
<evidence type="ECO:0000313" key="8">
    <source>
        <dbReference type="RefSeq" id="XP_017297751.1"/>
    </source>
</evidence>
<keyword evidence="2" id="KW-0540">Nuclease</keyword>
<dbReference type="KEGG" id="dci:103505082"/>
<gene>
    <name evidence="8" type="primary">LOC103505082</name>
</gene>
<comment type="similarity">
    <text evidence="1">Belongs to the DNA/RNA non-specific endonuclease family.</text>
</comment>
<evidence type="ECO:0000259" key="6">
    <source>
        <dbReference type="SMART" id="SM00892"/>
    </source>
</evidence>
<dbReference type="SMART" id="SM00892">
    <property type="entry name" value="Endonuclease_NS"/>
    <property type="match status" value="1"/>
</dbReference>
<evidence type="ECO:0000256" key="5">
    <source>
        <dbReference type="PIRSR" id="PIRSR640255-2"/>
    </source>
</evidence>
<proteinExistence type="inferred from homology"/>
<dbReference type="FunFam" id="3.40.570.10:FF:000007">
    <property type="entry name" value="Alkaline nuclease"/>
    <property type="match status" value="1"/>
</dbReference>
<dbReference type="PaxDb" id="121845-A0A1S4E6C3"/>
<accession>A0A1S4E6C3</accession>